<dbReference type="PANTHER" id="PTHR10166:SF66">
    <property type="entry name" value="VWFA AND CACHE DOMAIN-CONTAINING PROTEIN CG16868"/>
    <property type="match status" value="1"/>
</dbReference>
<name>A0A7D9LBN2_PARCT</name>
<dbReference type="Proteomes" id="UP001152795">
    <property type="component" value="Unassembled WGS sequence"/>
</dbReference>
<accession>A0A7D9LBN2</accession>
<dbReference type="PANTHER" id="PTHR10166">
    <property type="entry name" value="VOLTAGE-DEPENDENT CALCIUM CHANNEL SUBUNIT ALPHA-2/DELTA-RELATED"/>
    <property type="match status" value="1"/>
</dbReference>
<dbReference type="GO" id="GO:0005245">
    <property type="term" value="F:voltage-gated calcium channel activity"/>
    <property type="evidence" value="ECO:0007669"/>
    <property type="project" value="TreeGrafter"/>
</dbReference>
<keyword evidence="2" id="KW-1185">Reference proteome</keyword>
<comment type="caution">
    <text evidence="1">The sequence shown here is derived from an EMBL/GenBank/DDBJ whole genome shotgun (WGS) entry which is preliminary data.</text>
</comment>
<protein>
    <submittedName>
        <fullName evidence="1">Uncharacterized protein</fullName>
    </submittedName>
</protein>
<gene>
    <name evidence="1" type="ORF">PACLA_8A081745</name>
</gene>
<dbReference type="GO" id="GO:0005891">
    <property type="term" value="C:voltage-gated calcium channel complex"/>
    <property type="evidence" value="ECO:0007669"/>
    <property type="project" value="TreeGrafter"/>
</dbReference>
<dbReference type="EMBL" id="CACRXK020017270">
    <property type="protein sequence ID" value="CAB4030977.1"/>
    <property type="molecule type" value="Genomic_DNA"/>
</dbReference>
<organism evidence="1 2">
    <name type="scientific">Paramuricea clavata</name>
    <name type="common">Red gorgonian</name>
    <name type="synonym">Violescent sea-whip</name>
    <dbReference type="NCBI Taxonomy" id="317549"/>
    <lineage>
        <taxon>Eukaryota</taxon>
        <taxon>Metazoa</taxon>
        <taxon>Cnidaria</taxon>
        <taxon>Anthozoa</taxon>
        <taxon>Octocorallia</taxon>
        <taxon>Malacalcyonacea</taxon>
        <taxon>Plexauridae</taxon>
        <taxon>Paramuricea</taxon>
    </lineage>
</organism>
<sequence length="201" mass="23514">MALFSVFKLLFVYLLLFVIPGKANIQQHSNRIERWAEQLSFEVNNVLEKNFGLTKFQSLIDQALYQRISSQGSELLNNISIAVDEKLQDVLRTLISNKVLLETELILKDRPFRTVNCCDRRGKLRYDASFRSNVDRNSSCVLPPRGNSYLTSRLEENYKRNVLTSKAIKWQYFGSNNGSYHQYPRSEHRCAKEEIFDPRLR</sequence>
<proteinExistence type="predicted"/>
<dbReference type="InterPro" id="IPR051173">
    <property type="entry name" value="Ca_channel_alpha-2/delta"/>
</dbReference>
<evidence type="ECO:0000313" key="1">
    <source>
        <dbReference type="EMBL" id="CAB4030977.1"/>
    </source>
</evidence>
<reference evidence="1" key="1">
    <citation type="submission" date="2020-04" db="EMBL/GenBank/DDBJ databases">
        <authorList>
            <person name="Alioto T."/>
            <person name="Alioto T."/>
            <person name="Gomez Garrido J."/>
        </authorList>
    </citation>
    <scope>NUCLEOTIDE SEQUENCE</scope>
    <source>
        <strain evidence="1">A484AB</strain>
    </source>
</reference>
<evidence type="ECO:0000313" key="2">
    <source>
        <dbReference type="Proteomes" id="UP001152795"/>
    </source>
</evidence>
<dbReference type="AlphaFoldDB" id="A0A7D9LBN2"/>